<comment type="caution">
    <text evidence="6">The sequence shown here is derived from an EMBL/GenBank/DDBJ whole genome shotgun (WGS) entry which is preliminary data.</text>
</comment>
<keyword evidence="4" id="KW-0443">Lipid metabolism</keyword>
<evidence type="ECO:0000313" key="7">
    <source>
        <dbReference type="Proteomes" id="UP000309174"/>
    </source>
</evidence>
<name>A0A5C4JKW6_9ACTN</name>
<sequence>MPPKPPGASKPFTTCQEDAAEVAKLPHKPSPDASDPRGAGKPDQVLAKLRGWYPDAALPTMGNAVVPYIYGRCAFHDMGTAIATATSADHRIYLLGWGVDPVTVMLEAAGGSPAVRLRDLLQKTKAQIRGVFWDNPDVANDPKMNPAGGNNVPITDFINGLPNGLAILDRKLPFLRYGGIPVLPAGSAHHQKLLVVYGALGLIAFTGGMDVNGSRVGDDPYHDVHFRVTGPAAAVLLRVFRERWLDHSDTHRLDAAKFAMPRARVEADFALVATGQAPAPVPSVTLGRGSRAPGSYAVAIGRTYADLGRMNRSQERYGFAPKGERTAWELVKKAVGQARHYIYIEDQYLVSRRLKALLVDRLRDPQFKFLLILMEKSTTFEHYKELLKREKKKDKDGNVMKDEYGRDIEEVSFPNEFPYLVGARNEWRTDFAAADPSGRKWRMFSLKASPDDERKKWCGPYVHAKTCLVDDEFAVIGTVNVNDRGYTFDSEIAAGITDDLMGRMGGHRFARDLRVNLWHKHLAVPRARLESWEEGLKVWRKPPPEAMVVDASALEYSELLGSKGLVRDDPGANRLWTESIDPDADLLP</sequence>
<dbReference type="PANTHER" id="PTHR18896:SF76">
    <property type="entry name" value="PHOSPHOLIPASE"/>
    <property type="match status" value="1"/>
</dbReference>
<evidence type="ECO:0000256" key="1">
    <source>
        <dbReference type="ARBA" id="ARBA00000798"/>
    </source>
</evidence>
<reference evidence="6 7" key="1">
    <citation type="submission" date="2019-05" db="EMBL/GenBank/DDBJ databases">
        <title>Draft genome sequence of Actinomadura sp. 14C53.</title>
        <authorList>
            <person name="Saricaoglu S."/>
            <person name="Isik K."/>
        </authorList>
    </citation>
    <scope>NUCLEOTIDE SEQUENCE [LARGE SCALE GENOMIC DNA]</scope>
    <source>
        <strain evidence="6 7">14C53</strain>
    </source>
</reference>
<dbReference type="RefSeq" id="WP_138643118.1">
    <property type="nucleotide sequence ID" value="NZ_VCKW01000002.1"/>
</dbReference>
<proteinExistence type="predicted"/>
<feature type="domain" description="PLD phosphodiesterase" evidence="5">
    <location>
        <begin position="463"/>
        <end position="485"/>
    </location>
</feature>
<dbReference type="Proteomes" id="UP000309174">
    <property type="component" value="Unassembled WGS sequence"/>
</dbReference>
<dbReference type="PANTHER" id="PTHR18896">
    <property type="entry name" value="PHOSPHOLIPASE D"/>
    <property type="match status" value="1"/>
</dbReference>
<dbReference type="SUPFAM" id="SSF56024">
    <property type="entry name" value="Phospholipase D/nuclease"/>
    <property type="match status" value="2"/>
</dbReference>
<dbReference type="InterPro" id="IPR015679">
    <property type="entry name" value="PLipase_D_fam"/>
</dbReference>
<keyword evidence="3" id="KW-0378">Hydrolase</keyword>
<evidence type="ECO:0000313" key="6">
    <source>
        <dbReference type="EMBL" id="TMR07345.1"/>
    </source>
</evidence>
<dbReference type="EMBL" id="VCKW01000002">
    <property type="protein sequence ID" value="TMR07345.1"/>
    <property type="molecule type" value="Genomic_DNA"/>
</dbReference>
<dbReference type="OrthoDB" id="8828485at2"/>
<feature type="domain" description="PLD phosphodiesterase" evidence="5">
    <location>
        <begin position="185"/>
        <end position="215"/>
    </location>
</feature>
<protein>
    <recommendedName>
        <fullName evidence="5">PLD phosphodiesterase domain-containing protein</fullName>
    </recommendedName>
</protein>
<organism evidence="6 7">
    <name type="scientific">Actinomadura soli</name>
    <dbReference type="NCBI Taxonomy" id="2508997"/>
    <lineage>
        <taxon>Bacteria</taxon>
        <taxon>Bacillati</taxon>
        <taxon>Actinomycetota</taxon>
        <taxon>Actinomycetes</taxon>
        <taxon>Streptosporangiales</taxon>
        <taxon>Thermomonosporaceae</taxon>
        <taxon>Actinomadura</taxon>
    </lineage>
</organism>
<dbReference type="CDD" id="cd09105">
    <property type="entry name" value="PLDc_vPLD1_2_like_2"/>
    <property type="match status" value="1"/>
</dbReference>
<dbReference type="GO" id="GO:0009395">
    <property type="term" value="P:phospholipid catabolic process"/>
    <property type="evidence" value="ECO:0007669"/>
    <property type="project" value="TreeGrafter"/>
</dbReference>
<accession>A0A5C4JKW6</accession>
<dbReference type="Gene3D" id="3.30.870.10">
    <property type="entry name" value="Endonuclease Chain A"/>
    <property type="match status" value="2"/>
</dbReference>
<dbReference type="InterPro" id="IPR001736">
    <property type="entry name" value="PLipase_D/transphosphatidylase"/>
</dbReference>
<keyword evidence="7" id="KW-1185">Reference proteome</keyword>
<keyword evidence="2" id="KW-0677">Repeat</keyword>
<evidence type="ECO:0000256" key="3">
    <source>
        <dbReference type="ARBA" id="ARBA00022801"/>
    </source>
</evidence>
<dbReference type="AlphaFoldDB" id="A0A5C4JKW6"/>
<evidence type="ECO:0000256" key="4">
    <source>
        <dbReference type="ARBA" id="ARBA00023098"/>
    </source>
</evidence>
<dbReference type="SMART" id="SM00155">
    <property type="entry name" value="PLDc"/>
    <property type="match status" value="2"/>
</dbReference>
<gene>
    <name evidence="6" type="ORF">ETD83_00950</name>
</gene>
<dbReference type="GO" id="GO:0004630">
    <property type="term" value="F:phospholipase D activity"/>
    <property type="evidence" value="ECO:0007669"/>
    <property type="project" value="UniProtKB-EC"/>
</dbReference>
<dbReference type="PROSITE" id="PS50035">
    <property type="entry name" value="PLD"/>
    <property type="match status" value="2"/>
</dbReference>
<comment type="catalytic activity">
    <reaction evidence="1">
        <text>a 1,2-diacyl-sn-glycero-3-phosphocholine + H2O = a 1,2-diacyl-sn-glycero-3-phosphate + choline + H(+)</text>
        <dbReference type="Rhea" id="RHEA:14445"/>
        <dbReference type="ChEBI" id="CHEBI:15354"/>
        <dbReference type="ChEBI" id="CHEBI:15377"/>
        <dbReference type="ChEBI" id="CHEBI:15378"/>
        <dbReference type="ChEBI" id="CHEBI:57643"/>
        <dbReference type="ChEBI" id="CHEBI:58608"/>
        <dbReference type="EC" id="3.1.4.4"/>
    </reaction>
</comment>
<evidence type="ECO:0000256" key="2">
    <source>
        <dbReference type="ARBA" id="ARBA00022737"/>
    </source>
</evidence>
<evidence type="ECO:0000259" key="5">
    <source>
        <dbReference type="PROSITE" id="PS50035"/>
    </source>
</evidence>